<dbReference type="Gene3D" id="1.10.150.20">
    <property type="entry name" value="5' to 3' exonuclease, C-terminal subdomain"/>
    <property type="match status" value="1"/>
</dbReference>
<accession>A0A6J4L8C2</accession>
<proteinExistence type="predicted"/>
<dbReference type="AlphaFoldDB" id="A0A6J4L8C2"/>
<organism evidence="2">
    <name type="scientific">uncultured Frankineae bacterium</name>
    <dbReference type="NCBI Taxonomy" id="437475"/>
    <lineage>
        <taxon>Bacteria</taxon>
        <taxon>Bacillati</taxon>
        <taxon>Actinomycetota</taxon>
        <taxon>Actinomycetes</taxon>
        <taxon>Frankiales</taxon>
        <taxon>environmental samples</taxon>
    </lineage>
</organism>
<dbReference type="Pfam" id="PF04994">
    <property type="entry name" value="TfoX_C"/>
    <property type="match status" value="1"/>
</dbReference>
<evidence type="ECO:0000313" key="2">
    <source>
        <dbReference type="EMBL" id="CAA9326528.1"/>
    </source>
</evidence>
<protein>
    <recommendedName>
        <fullName evidence="1">TfoX C-terminal domain-containing protein</fullName>
    </recommendedName>
</protein>
<dbReference type="EMBL" id="CADCUE010000087">
    <property type="protein sequence ID" value="CAA9326528.1"/>
    <property type="molecule type" value="Genomic_DNA"/>
</dbReference>
<dbReference type="InterPro" id="IPR047525">
    <property type="entry name" value="TfoX-like"/>
</dbReference>
<dbReference type="InterPro" id="IPR007077">
    <property type="entry name" value="TfoX_C"/>
</dbReference>
<name>A0A6J4L8C2_9ACTN</name>
<dbReference type="PANTHER" id="PTHR36121:SF1">
    <property type="entry name" value="PROTEIN SXY"/>
    <property type="match status" value="1"/>
</dbReference>
<dbReference type="PANTHER" id="PTHR36121">
    <property type="entry name" value="PROTEIN SXY"/>
    <property type="match status" value="1"/>
</dbReference>
<sequence>MLEDLLNLGPTSAGWLRGVGIASYDDLERLGSVEAFLLVADARPEVSLNLLYALEGALRDVRWDLLPPEDRADLRRRAGR</sequence>
<gene>
    <name evidence="2" type="ORF">AVDCRST_MAG16-1060</name>
</gene>
<evidence type="ECO:0000259" key="1">
    <source>
        <dbReference type="Pfam" id="PF04994"/>
    </source>
</evidence>
<reference evidence="2" key="1">
    <citation type="submission" date="2020-02" db="EMBL/GenBank/DDBJ databases">
        <authorList>
            <person name="Meier V. D."/>
        </authorList>
    </citation>
    <scope>NUCLEOTIDE SEQUENCE</scope>
    <source>
        <strain evidence="2">AVDCRST_MAG16</strain>
    </source>
</reference>
<feature type="domain" description="TfoX C-terminal" evidence="1">
    <location>
        <begin position="2"/>
        <end position="76"/>
    </location>
</feature>